<accession>A0A7Y0ANZ5</accession>
<gene>
    <name evidence="1" type="ORF">HHL23_13280</name>
</gene>
<dbReference type="EMBL" id="JABBGI010000016">
    <property type="protein sequence ID" value="NML70759.1"/>
    <property type="molecule type" value="Genomic_DNA"/>
</dbReference>
<evidence type="ECO:0008006" key="3">
    <source>
        <dbReference type="Google" id="ProtNLM"/>
    </source>
</evidence>
<keyword evidence="2" id="KW-1185">Reference proteome</keyword>
<dbReference type="Proteomes" id="UP000544054">
    <property type="component" value="Unassembled WGS sequence"/>
</dbReference>
<protein>
    <recommendedName>
        <fullName evidence="3">NVEALA protein</fullName>
    </recommendedName>
</protein>
<dbReference type="AlphaFoldDB" id="A0A7Y0ANZ5"/>
<evidence type="ECO:0000313" key="2">
    <source>
        <dbReference type="Proteomes" id="UP000544054"/>
    </source>
</evidence>
<proteinExistence type="predicted"/>
<dbReference type="RefSeq" id="WP_169235278.1">
    <property type="nucleotide sequence ID" value="NZ_JABBGI010000016.1"/>
</dbReference>
<reference evidence="1 2" key="1">
    <citation type="submission" date="2020-04" db="EMBL/GenBank/DDBJ databases">
        <title>Chryseobacterium sp. RP-3-3 sp. nov., isolated from Jeju soil.</title>
        <authorList>
            <person name="Dahal R.H."/>
        </authorList>
    </citation>
    <scope>NUCLEOTIDE SEQUENCE [LARGE SCALE GENOMIC DNA]</scope>
    <source>
        <strain evidence="1 2">RP-3-3</strain>
    </source>
</reference>
<organism evidence="1 2">
    <name type="scientific">Chryseobacterium antibioticum</name>
    <dbReference type="NCBI Taxonomy" id="2728847"/>
    <lineage>
        <taxon>Bacteria</taxon>
        <taxon>Pseudomonadati</taxon>
        <taxon>Bacteroidota</taxon>
        <taxon>Flavobacteriia</taxon>
        <taxon>Flavobacteriales</taxon>
        <taxon>Weeksellaceae</taxon>
        <taxon>Chryseobacterium group</taxon>
        <taxon>Chryseobacterium</taxon>
    </lineage>
</organism>
<comment type="caution">
    <text evidence="1">The sequence shown here is derived from an EMBL/GenBank/DDBJ whole genome shotgun (WGS) entry which is preliminary data.</text>
</comment>
<name>A0A7Y0ANZ5_9FLAO</name>
<sequence length="71" mass="7635">MKKITVLSIITGSILALSSFTTLNNNVKKENSTLVKPQVWRALCADGSMGGVFTCDCSQTRANEIAHVMCS</sequence>
<evidence type="ECO:0000313" key="1">
    <source>
        <dbReference type="EMBL" id="NML70759.1"/>
    </source>
</evidence>